<sequence length="299" mass="32574">GQDEVMDLRFARTLDHILFFTNKGRVYSSRVYELPEGSRTSKGAHIANILTLQPDEQVTTMLTLGDFEQASFITLLTRKARIKRVKVSAFSNVRPSGVIAMNLDPDDSLEWAQLTNGGQEFMIVTRGGKALRMQEDQVRAMGRTAAGVWAMRLLGDDLVTGFDVVRPDADLFVLHELGCGKRVPLDEYVTKGRYIQGVWTTDRSKLGEVGPIIAARVVSEKDQITVITGNGIVLRTAVSGISRIGRLAMGVRIVNLDEGDTVAALAVLRHEDLIRKVEGAEANSSGEAVNGTPPVAVAE</sequence>
<dbReference type="GO" id="GO:0003677">
    <property type="term" value="F:DNA binding"/>
    <property type="evidence" value="ECO:0007669"/>
    <property type="project" value="InterPro"/>
</dbReference>
<dbReference type="PANTHER" id="PTHR43493">
    <property type="entry name" value="DNA GYRASE/TOPOISOMERASE SUBUNIT A"/>
    <property type="match status" value="1"/>
</dbReference>
<dbReference type="AlphaFoldDB" id="A0A6B1G1L7"/>
<dbReference type="GO" id="GO:0005737">
    <property type="term" value="C:cytoplasm"/>
    <property type="evidence" value="ECO:0007669"/>
    <property type="project" value="TreeGrafter"/>
</dbReference>
<gene>
    <name evidence="1" type="ORF">F4148_11580</name>
</gene>
<dbReference type="GO" id="GO:0005524">
    <property type="term" value="F:ATP binding"/>
    <property type="evidence" value="ECO:0007669"/>
    <property type="project" value="InterPro"/>
</dbReference>
<organism evidence="1">
    <name type="scientific">Caldilineaceae bacterium SB0675_bin_29</name>
    <dbReference type="NCBI Taxonomy" id="2605266"/>
    <lineage>
        <taxon>Bacteria</taxon>
        <taxon>Bacillati</taxon>
        <taxon>Chloroflexota</taxon>
        <taxon>Caldilineae</taxon>
        <taxon>Caldilineales</taxon>
        <taxon>Caldilineaceae</taxon>
    </lineage>
</organism>
<dbReference type="GO" id="GO:0003918">
    <property type="term" value="F:DNA topoisomerase type II (double strand cut, ATP-hydrolyzing) activity"/>
    <property type="evidence" value="ECO:0007669"/>
    <property type="project" value="TreeGrafter"/>
</dbReference>
<protein>
    <submittedName>
        <fullName evidence="1">DNA gyrase subunit A</fullName>
    </submittedName>
</protein>
<dbReference type="SUPFAM" id="SSF101904">
    <property type="entry name" value="GyrA/ParC C-terminal domain-like"/>
    <property type="match status" value="1"/>
</dbReference>
<accession>A0A6B1G1L7</accession>
<evidence type="ECO:0000313" key="1">
    <source>
        <dbReference type="EMBL" id="MYH62360.1"/>
    </source>
</evidence>
<dbReference type="GO" id="GO:0006265">
    <property type="term" value="P:DNA topological change"/>
    <property type="evidence" value="ECO:0007669"/>
    <property type="project" value="InterPro"/>
</dbReference>
<dbReference type="InterPro" id="IPR050220">
    <property type="entry name" value="Type_II_DNA_Topoisomerases"/>
</dbReference>
<feature type="non-terminal residue" evidence="1">
    <location>
        <position position="1"/>
    </location>
</feature>
<dbReference type="Gene3D" id="2.120.10.90">
    <property type="entry name" value="DNA gyrase/topoisomerase IV, subunit A, C-terminal"/>
    <property type="match status" value="1"/>
</dbReference>
<dbReference type="InterPro" id="IPR035516">
    <property type="entry name" value="Gyrase/topoIV_suA_C"/>
</dbReference>
<dbReference type="InterPro" id="IPR006691">
    <property type="entry name" value="GyrA/parC_rep"/>
</dbReference>
<comment type="caution">
    <text evidence="1">The sequence shown here is derived from an EMBL/GenBank/DDBJ whole genome shotgun (WGS) entry which is preliminary data.</text>
</comment>
<proteinExistence type="predicted"/>
<dbReference type="GO" id="GO:0009330">
    <property type="term" value="C:DNA topoisomerase type II (double strand cut, ATP-hydrolyzing) complex"/>
    <property type="evidence" value="ECO:0007669"/>
    <property type="project" value="TreeGrafter"/>
</dbReference>
<name>A0A6B1G1L7_9CHLR</name>
<reference evidence="1" key="1">
    <citation type="submission" date="2019-09" db="EMBL/GenBank/DDBJ databases">
        <title>Characterisation of the sponge microbiome using genome-centric metagenomics.</title>
        <authorList>
            <person name="Engelberts J.P."/>
            <person name="Robbins S.J."/>
            <person name="De Goeij J.M."/>
            <person name="Aranda M."/>
            <person name="Bell S.C."/>
            <person name="Webster N.S."/>
        </authorList>
    </citation>
    <scope>NUCLEOTIDE SEQUENCE</scope>
    <source>
        <strain evidence="1">SB0675_bin_29</strain>
    </source>
</reference>
<dbReference type="Pfam" id="PF03989">
    <property type="entry name" value="DNA_gyraseA_C"/>
    <property type="match status" value="5"/>
</dbReference>
<dbReference type="EMBL" id="VYDA01000422">
    <property type="protein sequence ID" value="MYH62360.1"/>
    <property type="molecule type" value="Genomic_DNA"/>
</dbReference>
<dbReference type="PANTHER" id="PTHR43493:SF5">
    <property type="entry name" value="DNA GYRASE SUBUNIT A, CHLOROPLASTIC_MITOCHONDRIAL"/>
    <property type="match status" value="1"/>
</dbReference>